<dbReference type="InterPro" id="IPR012997">
    <property type="entry name" value="RplA"/>
</dbReference>
<evidence type="ECO:0000256" key="1">
    <source>
        <dbReference type="ARBA" id="ARBA00022729"/>
    </source>
</evidence>
<evidence type="ECO:0000256" key="2">
    <source>
        <dbReference type="ARBA" id="ARBA00023239"/>
    </source>
</evidence>
<keyword evidence="10" id="KW-1185">Reference proteome</keyword>
<evidence type="ECO:0000256" key="5">
    <source>
        <dbReference type="RuleBase" id="RU003495"/>
    </source>
</evidence>
<evidence type="ECO:0000313" key="10">
    <source>
        <dbReference type="Proteomes" id="UP001142610"/>
    </source>
</evidence>
<accession>A0A9X2LB53</accession>
<dbReference type="Proteomes" id="UP001142610">
    <property type="component" value="Unassembled WGS sequence"/>
</dbReference>
<dbReference type="InterPro" id="IPR036680">
    <property type="entry name" value="SPOR-like_sf"/>
</dbReference>
<dbReference type="EC" id="4.2.2.-" evidence="4"/>
<comment type="function">
    <text evidence="4">Lytic transglycosylase with a strong preference for naked glycan strands that lack stem peptides.</text>
</comment>
<dbReference type="PROSITE" id="PS51724">
    <property type="entry name" value="SPOR"/>
    <property type="match status" value="1"/>
</dbReference>
<dbReference type="GO" id="GO:0005886">
    <property type="term" value="C:plasma membrane"/>
    <property type="evidence" value="ECO:0007669"/>
    <property type="project" value="UniProtKB-SubCell"/>
</dbReference>
<comment type="caution">
    <text evidence="9">The sequence shown here is derived from an EMBL/GenBank/DDBJ whole genome shotgun (WGS) entry which is preliminary data.</text>
</comment>
<feature type="signal peptide" evidence="7">
    <location>
        <begin position="1"/>
        <end position="23"/>
    </location>
</feature>
<evidence type="ECO:0000256" key="7">
    <source>
        <dbReference type="SAM" id="SignalP"/>
    </source>
</evidence>
<dbReference type="PANTHER" id="PTHR34183:SF1">
    <property type="entry name" value="ENDOLYTIC PEPTIDOGLYCAN TRANSGLYCOSYLASE RLPA"/>
    <property type="match status" value="1"/>
</dbReference>
<keyword evidence="4" id="KW-0449">Lipoprotein</keyword>
<dbReference type="AlphaFoldDB" id="A0A9X2LB53"/>
<dbReference type="GO" id="GO:0000270">
    <property type="term" value="P:peptidoglycan metabolic process"/>
    <property type="evidence" value="ECO:0007669"/>
    <property type="project" value="UniProtKB-UniRule"/>
</dbReference>
<dbReference type="GO" id="GO:0008932">
    <property type="term" value="F:lytic endotransglycosylase activity"/>
    <property type="evidence" value="ECO:0007669"/>
    <property type="project" value="UniProtKB-UniRule"/>
</dbReference>
<feature type="domain" description="SPOR" evidence="8">
    <location>
        <begin position="222"/>
        <end position="300"/>
    </location>
</feature>
<dbReference type="SUPFAM" id="SSF110997">
    <property type="entry name" value="Sporulation related repeat"/>
    <property type="match status" value="1"/>
</dbReference>
<keyword evidence="4" id="KW-0564">Palmitate</keyword>
<dbReference type="PROSITE" id="PS51257">
    <property type="entry name" value="PROKAR_LIPOPROTEIN"/>
    <property type="match status" value="1"/>
</dbReference>
<protein>
    <recommendedName>
        <fullName evidence="4">Endolytic peptidoglycan transglycosylase RlpA</fullName>
        <ecNumber evidence="4">4.2.2.-</ecNumber>
    </recommendedName>
</protein>
<name>A0A9X2LB53_9PROT</name>
<evidence type="ECO:0000256" key="3">
    <source>
        <dbReference type="ARBA" id="ARBA00023316"/>
    </source>
</evidence>
<comment type="similarity">
    <text evidence="4 5">Belongs to the RlpA family.</text>
</comment>
<dbReference type="GO" id="GO:0009279">
    <property type="term" value="C:cell outer membrane"/>
    <property type="evidence" value="ECO:0007669"/>
    <property type="project" value="TreeGrafter"/>
</dbReference>
<evidence type="ECO:0000313" key="9">
    <source>
        <dbReference type="EMBL" id="MCQ8186234.1"/>
    </source>
</evidence>
<dbReference type="Pfam" id="PF05036">
    <property type="entry name" value="SPOR"/>
    <property type="match status" value="1"/>
</dbReference>
<evidence type="ECO:0000256" key="4">
    <source>
        <dbReference type="HAMAP-Rule" id="MF_02071"/>
    </source>
</evidence>
<feature type="chain" id="PRO_5040951463" description="Endolytic peptidoglycan transglycosylase RlpA" evidence="7">
    <location>
        <begin position="24"/>
        <end position="303"/>
    </location>
</feature>
<keyword evidence="2 4" id="KW-0456">Lyase</keyword>
<dbReference type="Pfam" id="PF03330">
    <property type="entry name" value="DPBB_1"/>
    <property type="match status" value="1"/>
</dbReference>
<dbReference type="GO" id="GO:0071555">
    <property type="term" value="P:cell wall organization"/>
    <property type="evidence" value="ECO:0007669"/>
    <property type="project" value="UniProtKB-KW"/>
</dbReference>
<feature type="region of interest" description="Disordered" evidence="6">
    <location>
        <begin position="25"/>
        <end position="48"/>
    </location>
</feature>
<dbReference type="EMBL" id="JANIBC010000014">
    <property type="protein sequence ID" value="MCQ8186234.1"/>
    <property type="molecule type" value="Genomic_DNA"/>
</dbReference>
<keyword evidence="4" id="KW-0472">Membrane</keyword>
<dbReference type="InterPro" id="IPR009009">
    <property type="entry name" value="RlpA-like_DPBB"/>
</dbReference>
<gene>
    <name evidence="4" type="primary">rlpA</name>
    <name evidence="9" type="ORF">NOG11_12670</name>
</gene>
<dbReference type="PANTHER" id="PTHR34183">
    <property type="entry name" value="ENDOLYTIC PEPTIDOGLYCAN TRANSGLYCOSYLASE RLPA"/>
    <property type="match status" value="1"/>
</dbReference>
<organism evidence="9 10">
    <name type="scientific">Parvularcula maris</name>
    <dbReference type="NCBI Taxonomy" id="2965077"/>
    <lineage>
        <taxon>Bacteria</taxon>
        <taxon>Pseudomonadati</taxon>
        <taxon>Pseudomonadota</taxon>
        <taxon>Alphaproteobacteria</taxon>
        <taxon>Parvularculales</taxon>
        <taxon>Parvularculaceae</taxon>
        <taxon>Parvularcula</taxon>
    </lineage>
</organism>
<reference evidence="9" key="1">
    <citation type="submission" date="2022-07" db="EMBL/GenBank/DDBJ databases">
        <title>Parvularcula maris sp. nov., an algicidal bacterium isolated from seawater.</title>
        <authorList>
            <person name="Li F."/>
        </authorList>
    </citation>
    <scope>NUCLEOTIDE SEQUENCE</scope>
    <source>
        <strain evidence="9">BGMRC 0090</strain>
    </source>
</reference>
<evidence type="ECO:0000256" key="6">
    <source>
        <dbReference type="SAM" id="MobiDB-lite"/>
    </source>
</evidence>
<dbReference type="InterPro" id="IPR007730">
    <property type="entry name" value="SPOR-like_dom"/>
</dbReference>
<keyword evidence="4" id="KW-1003">Cell membrane</keyword>
<keyword evidence="1 7" id="KW-0732">Signal</keyword>
<dbReference type="HAMAP" id="MF_02071">
    <property type="entry name" value="RlpA"/>
    <property type="match status" value="1"/>
</dbReference>
<proteinExistence type="inferred from homology"/>
<dbReference type="Gene3D" id="2.40.40.10">
    <property type="entry name" value="RlpA-like domain"/>
    <property type="match status" value="1"/>
</dbReference>
<dbReference type="InterPro" id="IPR034718">
    <property type="entry name" value="RlpA"/>
</dbReference>
<dbReference type="InterPro" id="IPR036908">
    <property type="entry name" value="RlpA-like_sf"/>
</dbReference>
<dbReference type="Gene3D" id="3.30.70.1070">
    <property type="entry name" value="Sporulation related repeat"/>
    <property type="match status" value="1"/>
</dbReference>
<comment type="subcellular location">
    <subcellularLocation>
        <location evidence="4">Cell membrane</location>
        <topology evidence="4">Lipid-anchor</topology>
    </subcellularLocation>
</comment>
<dbReference type="SUPFAM" id="SSF50685">
    <property type="entry name" value="Barwin-like endoglucanases"/>
    <property type="match status" value="1"/>
</dbReference>
<dbReference type="GO" id="GO:0042834">
    <property type="term" value="F:peptidoglycan binding"/>
    <property type="evidence" value="ECO:0007669"/>
    <property type="project" value="InterPro"/>
</dbReference>
<evidence type="ECO:0000259" key="8">
    <source>
        <dbReference type="PROSITE" id="PS51724"/>
    </source>
</evidence>
<dbReference type="RefSeq" id="WP_256620136.1">
    <property type="nucleotide sequence ID" value="NZ_JANIBC010000014.1"/>
</dbReference>
<keyword evidence="3 4" id="KW-0961">Cell wall biogenesis/degradation</keyword>
<dbReference type="CDD" id="cd22268">
    <property type="entry name" value="DPBB_RlpA-like"/>
    <property type="match status" value="1"/>
</dbReference>
<dbReference type="NCBIfam" id="TIGR00413">
    <property type="entry name" value="rlpA"/>
    <property type="match status" value="1"/>
</dbReference>
<sequence length="303" mass="32512">MSFNAPRLLALSLLALAAACATAPDKGGQQSRGPFASKPVPNPHEKVGKPYQVKGVWYVPKPEPDYDKVGRASWYGPGFHGRLTANGEVFDENRLTAAHPTLPLPSIVEVTNPANGKRLTLRVNDRGPFANDRILDLSKEAARRLGTEAKGVANVRVRYVGPARLDQAIVKVGQAERGQSLAAAMPRPPVLSPLREPQLPTETDIILADLDPSVLDGIKVNPVRNAAFFVQIGAFSTSGNARAAVSRLPEDKPVSLHIKDSGPTQLTLVRMGPFSHPLSAQEALEEAKTQGFGDAHIVEEVAR</sequence>